<evidence type="ECO:0000313" key="2">
    <source>
        <dbReference type="WBParaSite" id="Pan_g24075.t1"/>
    </source>
</evidence>
<protein>
    <submittedName>
        <fullName evidence="2">Peptidase A1 domain-containing protein</fullName>
    </submittedName>
</protein>
<evidence type="ECO:0000313" key="1">
    <source>
        <dbReference type="Proteomes" id="UP000492821"/>
    </source>
</evidence>
<dbReference type="Proteomes" id="UP000492821">
    <property type="component" value="Unassembled WGS sequence"/>
</dbReference>
<organism evidence="1 2">
    <name type="scientific">Panagrellus redivivus</name>
    <name type="common">Microworm</name>
    <dbReference type="NCBI Taxonomy" id="6233"/>
    <lineage>
        <taxon>Eukaryota</taxon>
        <taxon>Metazoa</taxon>
        <taxon>Ecdysozoa</taxon>
        <taxon>Nematoda</taxon>
        <taxon>Chromadorea</taxon>
        <taxon>Rhabditida</taxon>
        <taxon>Tylenchina</taxon>
        <taxon>Panagrolaimomorpha</taxon>
        <taxon>Panagrolaimoidea</taxon>
        <taxon>Panagrolaimidae</taxon>
        <taxon>Panagrellus</taxon>
    </lineage>
</organism>
<reference evidence="1" key="1">
    <citation type="journal article" date="2013" name="Genetics">
        <title>The draft genome and transcriptome of Panagrellus redivivus are shaped by the harsh demands of a free-living lifestyle.</title>
        <authorList>
            <person name="Srinivasan J."/>
            <person name="Dillman A.R."/>
            <person name="Macchietto M.G."/>
            <person name="Heikkinen L."/>
            <person name="Lakso M."/>
            <person name="Fracchia K.M."/>
            <person name="Antoshechkin I."/>
            <person name="Mortazavi A."/>
            <person name="Wong G."/>
            <person name="Sternberg P.W."/>
        </authorList>
    </citation>
    <scope>NUCLEOTIDE SEQUENCE [LARGE SCALE GENOMIC DNA]</scope>
    <source>
        <strain evidence="1">MT8872</strain>
    </source>
</reference>
<accession>A0A7E4VQS2</accession>
<dbReference type="AlphaFoldDB" id="A0A7E4VQS2"/>
<reference evidence="2" key="2">
    <citation type="submission" date="2020-10" db="UniProtKB">
        <authorList>
            <consortium name="WormBaseParasite"/>
        </authorList>
    </citation>
    <scope>IDENTIFICATION</scope>
</reference>
<proteinExistence type="predicted"/>
<sequence length="137" mass="15559">MPYPLSKLAYGLRCRLNEIATPVERYKLQIAAGNATICPPKQIIHDKFQHTPDLLIYNGTTIMGLDCVDGSYYVAFRENRLCMYRSAFLKGLSFRDFKSEVFAHALFERAWLGVCANLWEDSRGCNIEAEQSKAVDA</sequence>
<dbReference type="WBParaSite" id="Pan_g24075.t1">
    <property type="protein sequence ID" value="Pan_g24075.t1"/>
    <property type="gene ID" value="Pan_g24075"/>
</dbReference>
<name>A0A7E4VQS2_PANRE</name>
<keyword evidence="1" id="KW-1185">Reference proteome</keyword>